<sequence length="216" mass="25561">MTIFVKNSQQNPFKLKVLEGEVVYDYQIDFTTNFVKEGKDTTIIVQKKKLKESPKFEETNEKQELITKLEKQQKQQKKKEVKCGCYKKKQKFKLQHFITSVHLLIQIDTKIHFDSNQNFLIKEGLFEYSGLLNGEIYPVFRIKNAQGSVRFHHKEKLRFMDLSLSFSEVILDRRDSLLKQLGQEILDFEKIEENENEIEKQNKVVVWGTIPITNID</sequence>
<feature type="coiled-coil region" evidence="1">
    <location>
        <begin position="55"/>
        <end position="82"/>
    </location>
</feature>
<dbReference type="AlphaFoldDB" id="A0A9Q0LU92"/>
<protein>
    <submittedName>
        <fullName evidence="2">Uncharacterized protein</fullName>
    </submittedName>
</protein>
<evidence type="ECO:0000313" key="2">
    <source>
        <dbReference type="EMBL" id="KAJ5079142.1"/>
    </source>
</evidence>
<comment type="caution">
    <text evidence="2">The sequence shown here is derived from an EMBL/GenBank/DDBJ whole genome shotgun (WGS) entry which is preliminary data.</text>
</comment>
<reference evidence="2" key="1">
    <citation type="submission" date="2022-10" db="EMBL/GenBank/DDBJ databases">
        <title>Novel sulphate-reducing endosymbionts in the free-living metamonad Anaeramoeba.</title>
        <authorList>
            <person name="Jerlstrom-Hultqvist J."/>
            <person name="Cepicka I."/>
            <person name="Gallot-Lavallee L."/>
            <person name="Salas-Leiva D."/>
            <person name="Curtis B.A."/>
            <person name="Zahonova K."/>
            <person name="Pipaliya S."/>
            <person name="Dacks J."/>
            <person name="Roger A.J."/>
        </authorList>
    </citation>
    <scope>NUCLEOTIDE SEQUENCE</scope>
    <source>
        <strain evidence="2">BMAN</strain>
    </source>
</reference>
<dbReference type="EMBL" id="JAPDFW010000036">
    <property type="protein sequence ID" value="KAJ5079142.1"/>
    <property type="molecule type" value="Genomic_DNA"/>
</dbReference>
<name>A0A9Q0LU92_ANAIG</name>
<accession>A0A9Q0LU92</accession>
<organism evidence="2 3">
    <name type="scientific">Anaeramoeba ignava</name>
    <name type="common">Anaerobic marine amoeba</name>
    <dbReference type="NCBI Taxonomy" id="1746090"/>
    <lineage>
        <taxon>Eukaryota</taxon>
        <taxon>Metamonada</taxon>
        <taxon>Anaeramoebidae</taxon>
        <taxon>Anaeramoeba</taxon>
    </lineage>
</organism>
<evidence type="ECO:0000313" key="3">
    <source>
        <dbReference type="Proteomes" id="UP001149090"/>
    </source>
</evidence>
<evidence type="ECO:0000256" key="1">
    <source>
        <dbReference type="SAM" id="Coils"/>
    </source>
</evidence>
<keyword evidence="3" id="KW-1185">Reference proteome</keyword>
<gene>
    <name evidence="2" type="ORF">M0811_14576</name>
</gene>
<dbReference type="Proteomes" id="UP001149090">
    <property type="component" value="Unassembled WGS sequence"/>
</dbReference>
<proteinExistence type="predicted"/>
<keyword evidence="1" id="KW-0175">Coiled coil</keyword>